<dbReference type="Proteomes" id="UP000037035">
    <property type="component" value="Unassembled WGS sequence"/>
</dbReference>
<feature type="transmembrane region" description="Helical" evidence="1">
    <location>
        <begin position="175"/>
        <end position="196"/>
    </location>
</feature>
<sequence>MGCKTIGHLGSKEFYRTFMRKPSNDTFGLGSVTSIHSSYQKTDGLALSHPCKCYHLQPQKNPAQLPAVDMQHAPAKLPSKLHLFACVDVLAQSLCSLQNDCASKLGGITLGESWEQHQKLHWTFCMSTAVEHFFFQCMLAYSVAFLSSMITCSVDFLSSMLTCICFVTIHLFFCFIYIITYFSFNLILYLGNIYFLRRNEIKIQFKNYSGVGFNYKHLLAKLPTWRFWNLLESWWPLLVCLPNQQTSKNNKKKVYLLILMSGSMLLTNEVEKLFLFNIGFFLLIQSGNWESPVSFNTYKWGVFTMIRICQRRNGKCMGWWINSSNPLMDILLAGKISLWGGKPRKTRPFYIEEGLGSAQRMHILFSVKLLRFSEVPSSTLRSVLYAQSNTLSFLLSTGKYLSRLSSIIIWLSSIIICLSRLSSIIIWFN</sequence>
<keyword evidence="1" id="KW-0472">Membrane</keyword>
<reference evidence="2 3" key="1">
    <citation type="submission" date="2015-08" db="EMBL/GenBank/DDBJ databases">
        <title>Next Generation Sequencing and Analysis of the Genome of Puccinia sorghi L Schw, the Causal Agent of Maize Common Rust.</title>
        <authorList>
            <person name="Rochi L."/>
            <person name="Burguener G."/>
            <person name="Darino M."/>
            <person name="Turjanski A."/>
            <person name="Kreff E."/>
            <person name="Dieguez M.J."/>
            <person name="Sacco F."/>
        </authorList>
    </citation>
    <scope>NUCLEOTIDE SEQUENCE [LARGE SCALE GENOMIC DNA]</scope>
    <source>
        <strain evidence="2 3">RO10H11247</strain>
    </source>
</reference>
<keyword evidence="1" id="KW-1133">Transmembrane helix</keyword>
<accession>A0A0L6VL65</accession>
<protein>
    <submittedName>
        <fullName evidence="2">Uncharacterized protein</fullName>
    </submittedName>
</protein>
<dbReference type="EMBL" id="LAVV01004332">
    <property type="protein sequence ID" value="KNZ61516.1"/>
    <property type="molecule type" value="Genomic_DNA"/>
</dbReference>
<comment type="caution">
    <text evidence="2">The sequence shown here is derived from an EMBL/GenBank/DDBJ whole genome shotgun (WGS) entry which is preliminary data.</text>
</comment>
<proteinExistence type="predicted"/>
<dbReference type="AlphaFoldDB" id="A0A0L6VL65"/>
<feature type="transmembrane region" description="Helical" evidence="1">
    <location>
        <begin position="407"/>
        <end position="428"/>
    </location>
</feature>
<name>A0A0L6VL65_9BASI</name>
<dbReference type="VEuPathDB" id="FungiDB:VP01_138g2"/>
<evidence type="ECO:0000256" key="1">
    <source>
        <dbReference type="SAM" id="Phobius"/>
    </source>
</evidence>
<keyword evidence="1" id="KW-0812">Transmembrane</keyword>
<gene>
    <name evidence="2" type="ORF">VP01_138g2</name>
</gene>
<evidence type="ECO:0000313" key="2">
    <source>
        <dbReference type="EMBL" id="KNZ61516.1"/>
    </source>
</evidence>
<keyword evidence="3" id="KW-1185">Reference proteome</keyword>
<organism evidence="2 3">
    <name type="scientific">Puccinia sorghi</name>
    <dbReference type="NCBI Taxonomy" id="27349"/>
    <lineage>
        <taxon>Eukaryota</taxon>
        <taxon>Fungi</taxon>
        <taxon>Dikarya</taxon>
        <taxon>Basidiomycota</taxon>
        <taxon>Pucciniomycotina</taxon>
        <taxon>Pucciniomycetes</taxon>
        <taxon>Pucciniales</taxon>
        <taxon>Pucciniaceae</taxon>
        <taxon>Puccinia</taxon>
    </lineage>
</organism>
<evidence type="ECO:0000313" key="3">
    <source>
        <dbReference type="Proteomes" id="UP000037035"/>
    </source>
</evidence>